<keyword evidence="3" id="KW-1185">Reference proteome</keyword>
<dbReference type="Proteomes" id="UP000006299">
    <property type="component" value="Plasmid pKLC3"/>
</dbReference>
<dbReference type="PANTHER" id="PTHR42957:SF1">
    <property type="entry name" value="HELICASE MJ1565-RELATED"/>
    <property type="match status" value="1"/>
</dbReference>
<reference evidence="2 3" key="1">
    <citation type="journal article" date="2012" name="J. Bacteriol.">
        <title>Complete genome sequence of Leuconostoc carnosum strain JB16, isolated from Kimchi.</title>
        <authorList>
            <person name="Jung J.Y."/>
            <person name="Lee S.H."/>
            <person name="Jeon C.O."/>
        </authorList>
    </citation>
    <scope>NUCLEOTIDE SEQUENCE [LARGE SCALE GENOMIC DNA]</scope>
    <source>
        <strain evidence="2 3">JB16</strain>
        <plasmid evidence="2 3">pKLC3</plasmid>
    </source>
</reference>
<evidence type="ECO:0000313" key="3">
    <source>
        <dbReference type="Proteomes" id="UP000006299"/>
    </source>
</evidence>
<dbReference type="PATRIC" id="fig|1229758.3.peg.1625"/>
<sequence length="627" mass="70897">MTKTKKLGVIVAVDGPVSNVGMYEMTNDADLIWFGDILTGPKIGAFLTINQNDIKIIASVMTEKVLDQQNTIKSTEFDNRYSKNSINRVVQIKTCGVIANGNFEVTSSFVPMIGNEVTLTTQEELKIIYSIKNDEPVINIGRSILENQPVQLSINSFFASHVGVFGNTGSGKSNTLHKLYLELFKSNFKDKIFEKSQFFIIDFNGEYTGKDLFNGNSDKKNVFNINTRGNETDKIFVTKKYLFDADILSILFDARPATQVPFLRNAIEAFSNTTSQAEFDFGTFVTGTIKKILTTGNSAIQDSLQEWINTAKKFVQNQQVFDNIDKLTHYGNGSYKIVGTKQFTEKDAYINVGTVDAVSLGKWQYLKLMSNGNSNTDIPSALNEQWIKSSEIKKLNMFLYFQKIHGIAWGKINPEHINPLFSRIESSLKSLEKIIEIKDSISSDYNAINIFNLVHANQEITRLVPMLISKMFYDDQKEIVSGQSVTQTKHLIVDEAHNILNTEHKSIGDDWQDYRMSVFEEIIKEGRKFGFYLTLSSQRPADISPTIMSQIHNYIIHRLVNEKDLRMLENTMPTLDKSSYQKIPSLGKGEAIITGNAMQVPVFVRIPKEGKKNRPNSDDVKLTDIWV</sequence>
<evidence type="ECO:0000313" key="2">
    <source>
        <dbReference type="EMBL" id="AFT82530.1"/>
    </source>
</evidence>
<accession>K0DCD5</accession>
<organism evidence="2 3">
    <name type="scientific">Leuconostoc carnosum (strain JB16)</name>
    <dbReference type="NCBI Taxonomy" id="1229758"/>
    <lineage>
        <taxon>Bacteria</taxon>
        <taxon>Bacillati</taxon>
        <taxon>Bacillota</taxon>
        <taxon>Bacilli</taxon>
        <taxon>Lactobacillales</taxon>
        <taxon>Lactobacillaceae</taxon>
        <taxon>Leuconostoc</taxon>
    </lineage>
</organism>
<proteinExistence type="predicted"/>
<feature type="domain" description="Helicase HerA central" evidence="1">
    <location>
        <begin position="138"/>
        <end position="337"/>
    </location>
</feature>
<dbReference type="AlphaFoldDB" id="K0DCD5"/>
<dbReference type="InterPro" id="IPR008571">
    <property type="entry name" value="HerA-like"/>
</dbReference>
<gene>
    <name evidence="2" type="ordered locus">C270_08271</name>
</gene>
<geneLocation type="plasmid" evidence="2 3">
    <name>pKLC3</name>
</geneLocation>
<dbReference type="Gene3D" id="3.40.50.300">
    <property type="entry name" value="P-loop containing nucleotide triphosphate hydrolases"/>
    <property type="match status" value="2"/>
</dbReference>
<dbReference type="HOGENOM" id="CLU_023842_1_1_9"/>
<dbReference type="KEGG" id="lcn:C270_08271"/>
<dbReference type="SUPFAM" id="SSF52540">
    <property type="entry name" value="P-loop containing nucleoside triphosphate hydrolases"/>
    <property type="match status" value="1"/>
</dbReference>
<dbReference type="InterPro" id="IPR027417">
    <property type="entry name" value="P-loop_NTPase"/>
</dbReference>
<protein>
    <recommendedName>
        <fullName evidence="1">Helicase HerA central domain-containing protein</fullName>
    </recommendedName>
</protein>
<keyword evidence="2" id="KW-0614">Plasmid</keyword>
<dbReference type="PANTHER" id="PTHR42957">
    <property type="entry name" value="HELICASE MJ1565-RELATED"/>
    <property type="match status" value="1"/>
</dbReference>
<dbReference type="InterPro" id="IPR002789">
    <property type="entry name" value="HerA_central"/>
</dbReference>
<dbReference type="EMBL" id="CP003854">
    <property type="protein sequence ID" value="AFT82530.1"/>
    <property type="molecule type" value="Genomic_DNA"/>
</dbReference>
<dbReference type="Pfam" id="PF01935">
    <property type="entry name" value="DUF87"/>
    <property type="match status" value="1"/>
</dbReference>
<name>K0DCD5_LEUCJ</name>
<dbReference type="RefSeq" id="WP_014975094.1">
    <property type="nucleotide sequence ID" value="NC_018675.1"/>
</dbReference>
<evidence type="ECO:0000259" key="1">
    <source>
        <dbReference type="Pfam" id="PF01935"/>
    </source>
</evidence>